<dbReference type="RefSeq" id="WP_311387585.1">
    <property type="nucleotide sequence ID" value="NZ_JAVRHU010000002.1"/>
</dbReference>
<keyword evidence="1" id="KW-0812">Transmembrane</keyword>
<name>A0ABU3BHA8_9FLAO</name>
<feature type="transmembrane region" description="Helical" evidence="1">
    <location>
        <begin position="159"/>
        <end position="178"/>
    </location>
</feature>
<feature type="transmembrane region" description="Helical" evidence="1">
    <location>
        <begin position="71"/>
        <end position="99"/>
    </location>
</feature>
<keyword evidence="3" id="KW-1185">Reference proteome</keyword>
<feature type="transmembrane region" description="Helical" evidence="1">
    <location>
        <begin position="120"/>
        <end position="144"/>
    </location>
</feature>
<keyword evidence="1" id="KW-1133">Transmembrane helix</keyword>
<evidence type="ECO:0000313" key="3">
    <source>
        <dbReference type="Proteomes" id="UP001250662"/>
    </source>
</evidence>
<gene>
    <name evidence="2" type="ORF">RM520_07785</name>
</gene>
<protein>
    <submittedName>
        <fullName evidence="2">Uncharacterized protein</fullName>
    </submittedName>
</protein>
<accession>A0ABU3BHA8</accession>
<comment type="caution">
    <text evidence="2">The sequence shown here is derived from an EMBL/GenBank/DDBJ whole genome shotgun (WGS) entry which is preliminary data.</text>
</comment>
<evidence type="ECO:0000256" key="1">
    <source>
        <dbReference type="SAM" id="Phobius"/>
    </source>
</evidence>
<evidence type="ECO:0000313" key="2">
    <source>
        <dbReference type="EMBL" id="MDT0621521.1"/>
    </source>
</evidence>
<sequence length="196" mass="22918">MEFEELQAAWSAMSTELKNQKKITDKIIIDMTKQKYKSKYSTAKTLESLASIVCFGMAFYVIINFGKLDAWYLQVLGVFTILFYTVFPILSLSALFRLHNLNLSQDYSRLMIDFRKRKKWFLLVQQLSIVLCFILVIAALPVAVKISKGKDLLLQSSTWLWYVPFAMIFLFFFTRWGYRCYKGMTNSAEQLLSELE</sequence>
<organism evidence="2 3">
    <name type="scientific">Croceitalea vernalis</name>
    <dbReference type="NCBI Taxonomy" id="3075599"/>
    <lineage>
        <taxon>Bacteria</taxon>
        <taxon>Pseudomonadati</taxon>
        <taxon>Bacteroidota</taxon>
        <taxon>Flavobacteriia</taxon>
        <taxon>Flavobacteriales</taxon>
        <taxon>Flavobacteriaceae</taxon>
        <taxon>Croceitalea</taxon>
    </lineage>
</organism>
<dbReference type="Proteomes" id="UP001250662">
    <property type="component" value="Unassembled WGS sequence"/>
</dbReference>
<reference evidence="2 3" key="1">
    <citation type="submission" date="2023-09" db="EMBL/GenBank/DDBJ databases">
        <authorList>
            <person name="Rey-Velasco X."/>
        </authorList>
    </citation>
    <scope>NUCLEOTIDE SEQUENCE [LARGE SCALE GENOMIC DNA]</scope>
    <source>
        <strain evidence="2 3">P007</strain>
    </source>
</reference>
<proteinExistence type="predicted"/>
<feature type="transmembrane region" description="Helical" evidence="1">
    <location>
        <begin position="45"/>
        <end position="65"/>
    </location>
</feature>
<dbReference type="EMBL" id="JAVRHU010000002">
    <property type="protein sequence ID" value="MDT0621521.1"/>
    <property type="molecule type" value="Genomic_DNA"/>
</dbReference>
<keyword evidence="1" id="KW-0472">Membrane</keyword>